<feature type="transmembrane region" description="Helical" evidence="1">
    <location>
        <begin position="21"/>
        <end position="43"/>
    </location>
</feature>
<keyword evidence="1" id="KW-0812">Transmembrane</keyword>
<evidence type="ECO:0000313" key="2">
    <source>
        <dbReference type="EMBL" id="MBB5137326.1"/>
    </source>
</evidence>
<accession>A0A840PEY6</accession>
<evidence type="ECO:0000256" key="1">
    <source>
        <dbReference type="SAM" id="Phobius"/>
    </source>
</evidence>
<gene>
    <name evidence="2" type="ORF">HNP84_007078</name>
</gene>
<dbReference type="Proteomes" id="UP000578449">
    <property type="component" value="Unassembled WGS sequence"/>
</dbReference>
<evidence type="ECO:0000313" key="3">
    <source>
        <dbReference type="Proteomes" id="UP000578449"/>
    </source>
</evidence>
<feature type="transmembrane region" description="Helical" evidence="1">
    <location>
        <begin position="110"/>
        <end position="133"/>
    </location>
</feature>
<protein>
    <submittedName>
        <fullName evidence="2">Uncharacterized protein</fullName>
    </submittedName>
</protein>
<keyword evidence="1" id="KW-1133">Transmembrane helix</keyword>
<reference evidence="2 3" key="1">
    <citation type="submission" date="2020-08" db="EMBL/GenBank/DDBJ databases">
        <title>Genomic Encyclopedia of Type Strains, Phase IV (KMG-IV): sequencing the most valuable type-strain genomes for metagenomic binning, comparative biology and taxonomic classification.</title>
        <authorList>
            <person name="Goeker M."/>
        </authorList>
    </citation>
    <scope>NUCLEOTIDE SEQUENCE [LARGE SCALE GENOMIC DNA]</scope>
    <source>
        <strain evidence="2 3">DSM 45615</strain>
    </source>
</reference>
<feature type="transmembrane region" description="Helical" evidence="1">
    <location>
        <begin position="55"/>
        <end position="78"/>
    </location>
</feature>
<dbReference type="EMBL" id="JACHGN010000017">
    <property type="protein sequence ID" value="MBB5137326.1"/>
    <property type="molecule type" value="Genomic_DNA"/>
</dbReference>
<comment type="caution">
    <text evidence="2">The sequence shown here is derived from an EMBL/GenBank/DDBJ whole genome shotgun (WGS) entry which is preliminary data.</text>
</comment>
<organism evidence="2 3">
    <name type="scientific">Thermocatellispora tengchongensis</name>
    <dbReference type="NCBI Taxonomy" id="1073253"/>
    <lineage>
        <taxon>Bacteria</taxon>
        <taxon>Bacillati</taxon>
        <taxon>Actinomycetota</taxon>
        <taxon>Actinomycetes</taxon>
        <taxon>Streptosporangiales</taxon>
        <taxon>Streptosporangiaceae</taxon>
        <taxon>Thermocatellispora</taxon>
    </lineage>
</organism>
<dbReference type="AlphaFoldDB" id="A0A840PEY6"/>
<dbReference type="RefSeq" id="WP_185054243.1">
    <property type="nucleotide sequence ID" value="NZ_BAABIX010000012.1"/>
</dbReference>
<name>A0A840PEY6_9ACTN</name>
<keyword evidence="3" id="KW-1185">Reference proteome</keyword>
<keyword evidence="1" id="KW-0472">Membrane</keyword>
<feature type="transmembrane region" description="Helical" evidence="1">
    <location>
        <begin position="85"/>
        <end position="104"/>
    </location>
</feature>
<proteinExistence type="predicted"/>
<sequence length="141" mass="14620">MSTSAELPSSVHAKRPVRPRFFGLMKASTAFLAATLLVQGITAGQLLSGEGSRQLHHAICPIVTVAMVLQIIAAFLVWRAGRGSARYLAVSALLMVLISVQFVVGGSGDLAVHVPLGVALFGASAVLAAQVWLPRPAHTAG</sequence>